<evidence type="ECO:0000313" key="1">
    <source>
        <dbReference type="EMBL" id="SVB68481.1"/>
    </source>
</evidence>
<dbReference type="AlphaFoldDB" id="A0A382G2Q9"/>
<protein>
    <recommendedName>
        <fullName evidence="2">Molybdopterin synthase sulfur carrier subunit</fullName>
    </recommendedName>
</protein>
<dbReference type="Gene3D" id="3.10.20.30">
    <property type="match status" value="1"/>
</dbReference>
<accession>A0A382G2Q9</accession>
<dbReference type="InterPro" id="IPR012675">
    <property type="entry name" value="Beta-grasp_dom_sf"/>
</dbReference>
<dbReference type="InterPro" id="IPR052045">
    <property type="entry name" value="Sulfur_Carrier/Prot_Modifier"/>
</dbReference>
<evidence type="ECO:0008006" key="2">
    <source>
        <dbReference type="Google" id="ProtNLM"/>
    </source>
</evidence>
<name>A0A382G2Q9_9ZZZZ</name>
<dbReference type="PANTHER" id="PTHR38031">
    <property type="entry name" value="SULFUR CARRIER PROTEIN SLR0821-RELATED"/>
    <property type="match status" value="1"/>
</dbReference>
<dbReference type="InterPro" id="IPR016155">
    <property type="entry name" value="Mopterin_synth/thiamin_S_b"/>
</dbReference>
<organism evidence="1">
    <name type="scientific">marine metagenome</name>
    <dbReference type="NCBI Taxonomy" id="408172"/>
    <lineage>
        <taxon>unclassified sequences</taxon>
        <taxon>metagenomes</taxon>
        <taxon>ecological metagenomes</taxon>
    </lineage>
</organism>
<dbReference type="SUPFAM" id="SSF54285">
    <property type="entry name" value="MoaD/ThiS"/>
    <property type="match status" value="1"/>
</dbReference>
<dbReference type="EMBL" id="UINC01052768">
    <property type="protein sequence ID" value="SVB68481.1"/>
    <property type="molecule type" value="Genomic_DNA"/>
</dbReference>
<reference evidence="1" key="1">
    <citation type="submission" date="2018-05" db="EMBL/GenBank/DDBJ databases">
        <authorList>
            <person name="Lanie J.A."/>
            <person name="Ng W.-L."/>
            <person name="Kazmierczak K.M."/>
            <person name="Andrzejewski T.M."/>
            <person name="Davidsen T.M."/>
            <person name="Wayne K.J."/>
            <person name="Tettelin H."/>
            <person name="Glass J.I."/>
            <person name="Rusch D."/>
            <person name="Podicherti R."/>
            <person name="Tsui H.-C.T."/>
            <person name="Winkler M.E."/>
        </authorList>
    </citation>
    <scope>NUCLEOTIDE SEQUENCE</scope>
</reference>
<gene>
    <name evidence="1" type="ORF">METZ01_LOCUS221335</name>
</gene>
<proteinExistence type="predicted"/>
<sequence length="87" mass="9405">MALVSVPSLMQDLTAGQGQIDIEGETIREIILNFEKAFPGIKDRLCDGDRIKPFIAVYVGNELSQAGMRETVSPDSEIHFVPAISGG</sequence>
<dbReference type="PANTHER" id="PTHR38031:SF1">
    <property type="entry name" value="SULFUR CARRIER PROTEIN CYSO"/>
    <property type="match status" value="1"/>
</dbReference>